<dbReference type="GO" id="GO:0044550">
    <property type="term" value="P:secondary metabolite biosynthetic process"/>
    <property type="evidence" value="ECO:0007669"/>
    <property type="project" value="TreeGrafter"/>
</dbReference>
<dbReference type="GO" id="GO:0031177">
    <property type="term" value="F:phosphopantetheine binding"/>
    <property type="evidence" value="ECO:0007669"/>
    <property type="project" value="TreeGrafter"/>
</dbReference>
<dbReference type="GO" id="GO:0005829">
    <property type="term" value="C:cytosol"/>
    <property type="evidence" value="ECO:0007669"/>
    <property type="project" value="TreeGrafter"/>
</dbReference>
<accession>A0A814SJ87</accession>
<evidence type="ECO:0000313" key="3">
    <source>
        <dbReference type="EMBL" id="CAF3911835.1"/>
    </source>
</evidence>
<evidence type="ECO:0000259" key="1">
    <source>
        <dbReference type="Pfam" id="PF00668"/>
    </source>
</evidence>
<dbReference type="SUPFAM" id="SSF52777">
    <property type="entry name" value="CoA-dependent acyltransferases"/>
    <property type="match status" value="2"/>
</dbReference>
<organism evidence="2 4">
    <name type="scientific">Didymodactylos carnosus</name>
    <dbReference type="NCBI Taxonomy" id="1234261"/>
    <lineage>
        <taxon>Eukaryota</taxon>
        <taxon>Metazoa</taxon>
        <taxon>Spiralia</taxon>
        <taxon>Gnathifera</taxon>
        <taxon>Rotifera</taxon>
        <taxon>Eurotatoria</taxon>
        <taxon>Bdelloidea</taxon>
        <taxon>Philodinida</taxon>
        <taxon>Philodinidae</taxon>
        <taxon>Didymodactylos</taxon>
    </lineage>
</organism>
<dbReference type="PANTHER" id="PTHR45527:SF1">
    <property type="entry name" value="FATTY ACID SYNTHASE"/>
    <property type="match status" value="1"/>
</dbReference>
<comment type="caution">
    <text evidence="2">The sequence shown here is derived from an EMBL/GenBank/DDBJ whole genome shotgun (WGS) entry which is preliminary data.</text>
</comment>
<dbReference type="GO" id="GO:0043041">
    <property type="term" value="P:amino acid activation for nonribosomal peptide biosynthetic process"/>
    <property type="evidence" value="ECO:0007669"/>
    <property type="project" value="TreeGrafter"/>
</dbReference>
<feature type="domain" description="Condensation" evidence="1">
    <location>
        <begin position="2"/>
        <end position="202"/>
    </location>
</feature>
<reference evidence="2" key="1">
    <citation type="submission" date="2021-02" db="EMBL/GenBank/DDBJ databases">
        <authorList>
            <person name="Nowell W R."/>
        </authorList>
    </citation>
    <scope>NUCLEOTIDE SEQUENCE</scope>
</reference>
<keyword evidence="4" id="KW-1185">Reference proteome</keyword>
<dbReference type="InterPro" id="IPR001242">
    <property type="entry name" value="Condensation_dom"/>
</dbReference>
<gene>
    <name evidence="2" type="ORF">GPM918_LOCUS21044</name>
    <name evidence="3" type="ORF">SRO942_LOCUS21041</name>
</gene>
<dbReference type="GO" id="GO:0003824">
    <property type="term" value="F:catalytic activity"/>
    <property type="evidence" value="ECO:0007669"/>
    <property type="project" value="InterPro"/>
</dbReference>
<dbReference type="OrthoDB" id="416786at2759"/>
<dbReference type="EMBL" id="CAJNOQ010006815">
    <property type="protein sequence ID" value="CAF1148285.1"/>
    <property type="molecule type" value="Genomic_DNA"/>
</dbReference>
<protein>
    <recommendedName>
        <fullName evidence="1">Condensation domain-containing protein</fullName>
    </recommendedName>
</protein>
<proteinExistence type="predicted"/>
<dbReference type="Proteomes" id="UP000681722">
    <property type="component" value="Unassembled WGS sequence"/>
</dbReference>
<dbReference type="Pfam" id="PF00668">
    <property type="entry name" value="Condensation"/>
    <property type="match status" value="1"/>
</dbReference>
<sequence length="207" mass="24462">MLNCHHIACDAYSLPQLLLDLKPNYENQNLPQIELQYIDYTIYEQQLFNSKTNNSFAKDARSFWKQLLDRYDLNRQLLLPYDYLEVEQDLVQKISDYLTEMKVTKFQLFLTSYCVFLYKLTQGTDLCVGGVNANRYESVLENLAGMFVNTIPNFHELKPTETFNSIMKQVQKAYLEIKSYSYLPYQEIITSCRNPEQQQHSPFLPFI</sequence>
<evidence type="ECO:0000313" key="2">
    <source>
        <dbReference type="EMBL" id="CAF1148285.1"/>
    </source>
</evidence>
<dbReference type="Gene3D" id="3.30.559.10">
    <property type="entry name" value="Chloramphenicol acetyltransferase-like domain"/>
    <property type="match status" value="1"/>
</dbReference>
<dbReference type="InterPro" id="IPR023213">
    <property type="entry name" value="CAT-like_dom_sf"/>
</dbReference>
<evidence type="ECO:0000313" key="4">
    <source>
        <dbReference type="Proteomes" id="UP000663829"/>
    </source>
</evidence>
<dbReference type="PANTHER" id="PTHR45527">
    <property type="entry name" value="NONRIBOSOMAL PEPTIDE SYNTHETASE"/>
    <property type="match status" value="1"/>
</dbReference>
<name>A0A814SJ87_9BILA</name>
<dbReference type="Gene3D" id="3.30.559.30">
    <property type="entry name" value="Nonribosomal peptide synthetase, condensation domain"/>
    <property type="match status" value="1"/>
</dbReference>
<dbReference type="EMBL" id="CAJOBC010006815">
    <property type="protein sequence ID" value="CAF3911835.1"/>
    <property type="molecule type" value="Genomic_DNA"/>
</dbReference>
<dbReference type="AlphaFoldDB" id="A0A814SJ87"/>
<dbReference type="Proteomes" id="UP000663829">
    <property type="component" value="Unassembled WGS sequence"/>
</dbReference>